<sequence>MKNQALSSGLKRIKKLQNKSQVFETKEFEPLEVTELKKAGFLKEIINGWVYLSSPAEMEFETTSWYINYWEFINKYLKKRFKSAYCLNPEASLLLHNNDRYIPKQISIITKTGAVSNIKLPFGTSLLTYPDANNFPKKEYITSLRGINVMSVEYALCKAGPTYYRDKQKEVEILMTSKWDFQKTIEILTDSKSKMTTAASRIHGALLFFDRNEEAGILKSLYDATFGGSLSSTNPFNKDAVRFLSSNKPRSVTSLKLEAMWNNYRDVVEKIGQSIPKTTFTAQKIESMLEIVKEQDMYHSLSIEGYKITDDLIEKVMKGNWNPELDDSDKKTKDALAAKGYFEAFNEIKNDLKEEVTTEKYGNKFVEKLHSKWFIKLFTPSVQSGLLKASDLVGYRRHQVFIRNSQHVPLEECELLDAMETYFELLANEKDPFVKAVLGHHLFGYIHPYMDGNGRMARFIMNAFLILGGINWTVIRVERRDEYMNALESASVNENIEPFAKFVLDSIKKTDA</sequence>
<reference evidence="2" key="1">
    <citation type="submission" date="2019-09" db="EMBL/GenBank/DDBJ databases">
        <title>Complete genome sequencing of four Arcobacter species reveals a diverse suite of mobile elements.</title>
        <authorList>
            <person name="On S.L.W."/>
            <person name="Miller W.G."/>
            <person name="Biggs P."/>
            <person name="Cornelius A."/>
            <person name="Vandamme P."/>
        </authorList>
    </citation>
    <scope>NUCLEOTIDE SEQUENCE [LARGE SCALE GENOMIC DNA]</scope>
    <source>
        <strain evidence="2">LMG 26638</strain>
    </source>
</reference>
<dbReference type="PROSITE" id="PS51459">
    <property type="entry name" value="FIDO"/>
    <property type="match status" value="1"/>
</dbReference>
<reference evidence="1 2" key="3">
    <citation type="submission" date="2019-09" db="EMBL/GenBank/DDBJ databases">
        <title>Taxonomic note: a critical rebuttal of the proposed division of the genus Arcobacter into six genera, emended descriptions of Arcobacter anaerophilus and the genus Arcobacter, and an assessment of genus-level boundaries for Epsilonproteobacteria using in silico genomic comparator tools.</title>
        <authorList>
            <person name="On S.L.W."/>
            <person name="Miller W.G."/>
            <person name="Biggs P."/>
            <person name="Cornelius A."/>
            <person name="Vandamme P."/>
        </authorList>
    </citation>
    <scope>NUCLEOTIDE SEQUENCE [LARGE SCALE GENOMIC DNA]</scope>
    <source>
        <strain evidence="1 2">LMG 26638</strain>
    </source>
</reference>
<dbReference type="PANTHER" id="PTHR13504:SF38">
    <property type="entry name" value="FIDO DOMAIN-CONTAINING PROTEIN"/>
    <property type="match status" value="1"/>
</dbReference>
<proteinExistence type="predicted"/>
<name>A0A5C2H690_9BACT</name>
<dbReference type="EMBL" id="CP035928">
    <property type="protein sequence ID" value="QEP34467.1"/>
    <property type="molecule type" value="Genomic_DNA"/>
</dbReference>
<accession>A0A5C2H690</accession>
<dbReference type="OrthoDB" id="9813719at2"/>
<dbReference type="SUPFAM" id="SSF140931">
    <property type="entry name" value="Fic-like"/>
    <property type="match status" value="1"/>
</dbReference>
<dbReference type="InterPro" id="IPR003812">
    <property type="entry name" value="Fido"/>
</dbReference>
<organism evidence="1 2">
    <name type="scientific">Malaciobacter pacificus</name>
    <dbReference type="NCBI Taxonomy" id="1080223"/>
    <lineage>
        <taxon>Bacteria</taxon>
        <taxon>Pseudomonadati</taxon>
        <taxon>Campylobacterota</taxon>
        <taxon>Epsilonproteobacteria</taxon>
        <taxon>Campylobacterales</taxon>
        <taxon>Arcobacteraceae</taxon>
        <taxon>Malaciobacter</taxon>
    </lineage>
</organism>
<dbReference type="KEGG" id="apai:APAC_1353"/>
<dbReference type="InterPro" id="IPR040198">
    <property type="entry name" value="Fido_containing"/>
</dbReference>
<dbReference type="Pfam" id="PF02661">
    <property type="entry name" value="Fic"/>
    <property type="match status" value="1"/>
</dbReference>
<gene>
    <name evidence="1" type="ORF">APAC_1353</name>
</gene>
<keyword evidence="2" id="KW-1185">Reference proteome</keyword>
<dbReference type="Proteomes" id="UP000322726">
    <property type="component" value="Chromosome"/>
</dbReference>
<dbReference type="RefSeq" id="WP_130233402.1">
    <property type="nucleotide sequence ID" value="NZ_BMEF01000003.1"/>
</dbReference>
<dbReference type="InterPro" id="IPR036597">
    <property type="entry name" value="Fido-like_dom_sf"/>
</dbReference>
<protein>
    <submittedName>
        <fullName evidence="1">Fic domain-containing protein</fullName>
    </submittedName>
</protein>
<dbReference type="AlphaFoldDB" id="A0A5C2H690"/>
<evidence type="ECO:0000313" key="2">
    <source>
        <dbReference type="Proteomes" id="UP000322726"/>
    </source>
</evidence>
<evidence type="ECO:0000313" key="1">
    <source>
        <dbReference type="EMBL" id="QEP34467.1"/>
    </source>
</evidence>
<dbReference type="Gene3D" id="1.10.3290.10">
    <property type="entry name" value="Fido-like domain"/>
    <property type="match status" value="1"/>
</dbReference>
<reference evidence="1 2" key="2">
    <citation type="submission" date="2019-09" db="EMBL/GenBank/DDBJ databases">
        <title>Complete genome sequencing of four Arcobacter species reveals a diverse suite of mobile elements.</title>
        <authorList>
            <person name="Miller W.G."/>
            <person name="Yee E."/>
            <person name="Bono J.L."/>
        </authorList>
    </citation>
    <scope>NUCLEOTIDE SEQUENCE [LARGE SCALE GENOMIC DNA]</scope>
    <source>
        <strain evidence="1 2">LMG 26638</strain>
    </source>
</reference>
<dbReference type="PANTHER" id="PTHR13504">
    <property type="entry name" value="FIDO DOMAIN-CONTAINING PROTEIN DDB_G0283145"/>
    <property type="match status" value="1"/>
</dbReference>